<proteinExistence type="predicted"/>
<reference evidence="2 3" key="1">
    <citation type="submission" date="2018-04" db="EMBL/GenBank/DDBJ databases">
        <authorList>
            <person name="Vogel A."/>
        </authorList>
    </citation>
    <scope>NUCLEOTIDE SEQUENCE [LARGE SCALE GENOMIC DNA]</scope>
</reference>
<dbReference type="Pfam" id="PF03732">
    <property type="entry name" value="Retrotrans_gag"/>
    <property type="match status" value="1"/>
</dbReference>
<dbReference type="SUPFAM" id="SSF54160">
    <property type="entry name" value="Chromo domain-like"/>
    <property type="match status" value="1"/>
</dbReference>
<dbReference type="Gene3D" id="2.40.50.40">
    <property type="match status" value="1"/>
</dbReference>
<evidence type="ECO:0000313" key="3">
    <source>
        <dbReference type="Proteomes" id="UP000595140"/>
    </source>
</evidence>
<dbReference type="InterPro" id="IPR016197">
    <property type="entry name" value="Chromo-like_dom_sf"/>
</dbReference>
<evidence type="ECO:0000313" key="2">
    <source>
        <dbReference type="EMBL" id="VFQ74355.1"/>
    </source>
</evidence>
<dbReference type="EMBL" id="OOIL02001339">
    <property type="protein sequence ID" value="VFQ74355.1"/>
    <property type="molecule type" value="Genomic_DNA"/>
</dbReference>
<gene>
    <name evidence="2" type="ORF">CCAM_LOCUS16131</name>
</gene>
<sequence>MENRFAGIDERINAQDLKLDQIMMILKKMETHSGKEKESNTTSVGDRIQSNGRLLNFNPKLEFPRFDGSNTRNWIKKAGKYFNLCKIPEEQWVDIASLYMIDKAENWMSSYLSFRKFVSWHEFIIDLSARFRDDKGHNVVEQFKKLEQKGSLEDYIDEFEDLRSVLVQNNHYLPDSYILDCFIGGLKASIRLYVKAFKPNCLAQAIEYARLREESLEVEHARYTKFQKPPPYNSSKPPLLPTPQTKAANFPPNKGFKYIPADVRAEKIAKGLCYYCDKPFEKGHKCSFREQLFTVEIPAEVDLTEAWEEEVDQLDSIIATEGNDACLFVQALTGGHSYQTMRLKPFRGTLPTAVHIPEWFQGQVVGTHPRPAAIIDRRIQKVQNKAQVQYLVQWEGYSNLEATWEPAEDFKAAYPDFQT</sequence>
<protein>
    <recommendedName>
        <fullName evidence="1">Chromo domain-containing protein</fullName>
    </recommendedName>
</protein>
<dbReference type="SMART" id="SM00298">
    <property type="entry name" value="CHROMO"/>
    <property type="match status" value="1"/>
</dbReference>
<dbReference type="Proteomes" id="UP000595140">
    <property type="component" value="Unassembled WGS sequence"/>
</dbReference>
<evidence type="ECO:0000259" key="1">
    <source>
        <dbReference type="PROSITE" id="PS50013"/>
    </source>
</evidence>
<dbReference type="OrthoDB" id="1306147at2759"/>
<name>A0A484LCU2_9ASTE</name>
<dbReference type="InterPro" id="IPR005162">
    <property type="entry name" value="Retrotrans_gag_dom"/>
</dbReference>
<accession>A0A484LCU2</accession>
<dbReference type="AlphaFoldDB" id="A0A484LCU2"/>
<feature type="domain" description="Chromo" evidence="1">
    <location>
        <begin position="369"/>
        <end position="419"/>
    </location>
</feature>
<dbReference type="InterPro" id="IPR000953">
    <property type="entry name" value="Chromo/chromo_shadow_dom"/>
</dbReference>
<keyword evidence="3" id="KW-1185">Reference proteome</keyword>
<dbReference type="PROSITE" id="PS50013">
    <property type="entry name" value="CHROMO_2"/>
    <property type="match status" value="1"/>
</dbReference>
<dbReference type="InterPro" id="IPR023780">
    <property type="entry name" value="Chromo_domain"/>
</dbReference>
<organism evidence="2 3">
    <name type="scientific">Cuscuta campestris</name>
    <dbReference type="NCBI Taxonomy" id="132261"/>
    <lineage>
        <taxon>Eukaryota</taxon>
        <taxon>Viridiplantae</taxon>
        <taxon>Streptophyta</taxon>
        <taxon>Embryophyta</taxon>
        <taxon>Tracheophyta</taxon>
        <taxon>Spermatophyta</taxon>
        <taxon>Magnoliopsida</taxon>
        <taxon>eudicotyledons</taxon>
        <taxon>Gunneridae</taxon>
        <taxon>Pentapetalae</taxon>
        <taxon>asterids</taxon>
        <taxon>lamiids</taxon>
        <taxon>Solanales</taxon>
        <taxon>Convolvulaceae</taxon>
        <taxon>Cuscuteae</taxon>
        <taxon>Cuscuta</taxon>
        <taxon>Cuscuta subgen. Grammica</taxon>
        <taxon>Cuscuta sect. Cleistogrammica</taxon>
    </lineage>
</organism>
<dbReference type="Pfam" id="PF00385">
    <property type="entry name" value="Chromo"/>
    <property type="match status" value="1"/>
</dbReference>